<evidence type="ECO:0000256" key="3">
    <source>
        <dbReference type="ARBA" id="ARBA00023002"/>
    </source>
</evidence>
<dbReference type="InterPro" id="IPR028161">
    <property type="entry name" value="Met8-like"/>
</dbReference>
<dbReference type="SUPFAM" id="SSF75615">
    <property type="entry name" value="Siroheme synthase middle domains-like"/>
    <property type="match status" value="1"/>
</dbReference>
<evidence type="ECO:0000313" key="8">
    <source>
        <dbReference type="EMBL" id="UJF32022.1"/>
    </source>
</evidence>
<evidence type="ECO:0000256" key="4">
    <source>
        <dbReference type="ARBA" id="ARBA00023027"/>
    </source>
</evidence>
<dbReference type="InterPro" id="IPR036291">
    <property type="entry name" value="NAD(P)-bd_dom_sf"/>
</dbReference>
<dbReference type="InterPro" id="IPR028281">
    <property type="entry name" value="Sirohaem_synthase_central"/>
</dbReference>
<dbReference type="InterPro" id="IPR006367">
    <property type="entry name" value="Sirohaem_synthase_N"/>
</dbReference>
<organism evidence="8 9">
    <name type="scientific">Paenibacillus hexagrammi</name>
    <dbReference type="NCBI Taxonomy" id="2908839"/>
    <lineage>
        <taxon>Bacteria</taxon>
        <taxon>Bacillati</taxon>
        <taxon>Bacillota</taxon>
        <taxon>Bacilli</taxon>
        <taxon>Bacillales</taxon>
        <taxon>Paenibacillaceae</taxon>
        <taxon>Paenibacillus</taxon>
    </lineage>
</organism>
<accession>A0ABY3SGG1</accession>
<keyword evidence="4" id="KW-0520">NAD</keyword>
<dbReference type="RefSeq" id="WP_235118367.1">
    <property type="nucleotide sequence ID" value="NZ_CP090978.1"/>
</dbReference>
<proteinExistence type="predicted"/>
<comment type="catalytic activity">
    <reaction evidence="6">
        <text>precorrin-2 + NAD(+) = sirohydrochlorin + NADH + 2 H(+)</text>
        <dbReference type="Rhea" id="RHEA:15613"/>
        <dbReference type="ChEBI" id="CHEBI:15378"/>
        <dbReference type="ChEBI" id="CHEBI:57540"/>
        <dbReference type="ChEBI" id="CHEBI:57945"/>
        <dbReference type="ChEBI" id="CHEBI:58351"/>
        <dbReference type="ChEBI" id="CHEBI:58827"/>
        <dbReference type="EC" id="1.3.1.76"/>
    </reaction>
</comment>
<dbReference type="EMBL" id="CP090978">
    <property type="protein sequence ID" value="UJF32022.1"/>
    <property type="molecule type" value="Genomic_DNA"/>
</dbReference>
<evidence type="ECO:0000256" key="5">
    <source>
        <dbReference type="ARBA" id="ARBA00023244"/>
    </source>
</evidence>
<evidence type="ECO:0000256" key="6">
    <source>
        <dbReference type="ARBA" id="ARBA00047561"/>
    </source>
</evidence>
<sequence length="231" mass="26004">MRHPYPILLDVRNQHVLIVGGGAVALRKVRALLEAGAKITVISPTLTSELEDLEVRGEIVLFRQNYQAELLSSVVSSRTPRFLLAIAATNDQAVNHLVYEDMAALGIPVNIVDQPELSRFIVPSVVRRGKLLIAVSTGGASPSAARRIAKEIELSYGDEYEMYLDFLSEVRQYVQQRVDDKTMRQRMFKEMLEWDVLDKIRSGSFGIWKQEMFAALARKPDIETIQAFSGR</sequence>
<dbReference type="Gene3D" id="1.10.8.610">
    <property type="entry name" value="SirC, precorrin-2 dehydrogenase, C-terminal helical domain-like"/>
    <property type="match status" value="1"/>
</dbReference>
<dbReference type="PANTHER" id="PTHR35330">
    <property type="entry name" value="SIROHEME BIOSYNTHESIS PROTEIN MET8"/>
    <property type="match status" value="1"/>
</dbReference>
<dbReference type="Gene3D" id="3.40.50.720">
    <property type="entry name" value="NAD(P)-binding Rossmann-like Domain"/>
    <property type="match status" value="1"/>
</dbReference>
<keyword evidence="3" id="KW-0560">Oxidoreductase</keyword>
<keyword evidence="9" id="KW-1185">Reference proteome</keyword>
<comment type="pathway">
    <text evidence="1">Porphyrin-containing compound metabolism; siroheme biosynthesis; sirohydrochlorin from precorrin-2: step 1/1.</text>
</comment>
<protein>
    <recommendedName>
        <fullName evidence="2">precorrin-2 dehydrogenase</fullName>
        <ecNumber evidence="2">1.3.1.76</ecNumber>
    </recommendedName>
</protein>
<keyword evidence="5" id="KW-0627">Porphyrin biosynthesis</keyword>
<dbReference type="PANTHER" id="PTHR35330:SF1">
    <property type="entry name" value="SIROHEME BIOSYNTHESIS PROTEIN MET8"/>
    <property type="match status" value="1"/>
</dbReference>
<reference evidence="8 9" key="1">
    <citation type="journal article" date="2024" name="Int. J. Syst. Evol. Microbiol.">
        <title>Paenibacillus hexagrammi sp. nov., a novel bacterium isolated from the gut content of Hexagrammos agrammus.</title>
        <authorList>
            <person name="Jung H.K."/>
            <person name="Kim D.G."/>
            <person name="Zin H."/>
            <person name="Park J."/>
            <person name="Jung H."/>
            <person name="Kim Y.O."/>
            <person name="Kong H.J."/>
            <person name="Kim J.W."/>
            <person name="Kim Y.S."/>
        </authorList>
    </citation>
    <scope>NUCLEOTIDE SEQUENCE [LARGE SCALE GENOMIC DNA]</scope>
    <source>
        <strain evidence="8 9">YPD9-1</strain>
    </source>
</reference>
<feature type="domain" description="Siroheme synthase central" evidence="7">
    <location>
        <begin position="128"/>
        <end position="153"/>
    </location>
</feature>
<dbReference type="Pfam" id="PF13241">
    <property type="entry name" value="NAD_binding_7"/>
    <property type="match status" value="1"/>
</dbReference>
<dbReference type="Pfam" id="PF14824">
    <property type="entry name" value="Sirohm_synth_M"/>
    <property type="match status" value="1"/>
</dbReference>
<evidence type="ECO:0000256" key="2">
    <source>
        <dbReference type="ARBA" id="ARBA00012400"/>
    </source>
</evidence>
<dbReference type="Pfam" id="PF22440">
    <property type="entry name" value="SirC_C"/>
    <property type="match status" value="1"/>
</dbReference>
<name>A0ABY3SGG1_9BACL</name>
<gene>
    <name evidence="8" type="ORF">L0M14_20075</name>
</gene>
<dbReference type="InterPro" id="IPR042518">
    <property type="entry name" value="SirC_C"/>
</dbReference>
<dbReference type="EC" id="1.3.1.76" evidence="2"/>
<evidence type="ECO:0000256" key="1">
    <source>
        <dbReference type="ARBA" id="ARBA00005010"/>
    </source>
</evidence>
<evidence type="ECO:0000313" key="9">
    <source>
        <dbReference type="Proteomes" id="UP001649230"/>
    </source>
</evidence>
<dbReference type="SUPFAM" id="SSF51735">
    <property type="entry name" value="NAD(P)-binding Rossmann-fold domains"/>
    <property type="match status" value="1"/>
</dbReference>
<dbReference type="Proteomes" id="UP001649230">
    <property type="component" value="Chromosome"/>
</dbReference>
<evidence type="ECO:0000259" key="7">
    <source>
        <dbReference type="Pfam" id="PF14824"/>
    </source>
</evidence>
<dbReference type="NCBIfam" id="TIGR01470">
    <property type="entry name" value="cysG_Nterm"/>
    <property type="match status" value="1"/>
</dbReference>